<keyword evidence="3" id="KW-0378">Hydrolase</keyword>
<comment type="similarity">
    <text evidence="1">Belongs to the peptidase C40 family.</text>
</comment>
<dbReference type="PROSITE" id="PS51935">
    <property type="entry name" value="NLPC_P60"/>
    <property type="match status" value="1"/>
</dbReference>
<keyword evidence="5" id="KW-0732">Signal</keyword>
<feature type="signal peptide" evidence="5">
    <location>
        <begin position="1"/>
        <end position="40"/>
    </location>
</feature>
<feature type="chain" id="PRO_5015577029" description="NlpC/P60 domain-containing protein" evidence="5">
    <location>
        <begin position="41"/>
        <end position="352"/>
    </location>
</feature>
<protein>
    <recommendedName>
        <fullName evidence="6">NlpC/P60 domain-containing protein</fullName>
    </recommendedName>
</protein>
<dbReference type="SUPFAM" id="SSF69360">
    <property type="entry name" value="Cell wall binding repeat"/>
    <property type="match status" value="1"/>
</dbReference>
<comment type="caution">
    <text evidence="7">The sequence shown here is derived from an EMBL/GenBank/DDBJ whole genome shotgun (WGS) entry which is preliminary data.</text>
</comment>
<dbReference type="InterPro" id="IPR038765">
    <property type="entry name" value="Papain-like_cys_pep_sf"/>
</dbReference>
<dbReference type="Gene3D" id="3.90.1720.10">
    <property type="entry name" value="endopeptidase domain like (from Nostoc punctiforme)"/>
    <property type="match status" value="1"/>
</dbReference>
<keyword evidence="2" id="KW-0645">Protease</keyword>
<dbReference type="InterPro" id="IPR000064">
    <property type="entry name" value="NLP_P60_dom"/>
</dbReference>
<dbReference type="PANTHER" id="PTHR47359:SF3">
    <property type="entry name" value="NLP_P60 DOMAIN-CONTAINING PROTEIN-RELATED"/>
    <property type="match status" value="1"/>
</dbReference>
<dbReference type="GO" id="GO:0008234">
    <property type="term" value="F:cysteine-type peptidase activity"/>
    <property type="evidence" value="ECO:0007669"/>
    <property type="project" value="UniProtKB-KW"/>
</dbReference>
<dbReference type="AlphaFoldDB" id="A0A2U2MRC8"/>
<evidence type="ECO:0000256" key="4">
    <source>
        <dbReference type="ARBA" id="ARBA00022807"/>
    </source>
</evidence>
<reference evidence="7 8" key="1">
    <citation type="journal article" date="2018" name="Int. J. Syst. Evol. Microbiol.">
        <title>Bifidobacterium catulorum sp. nov., a novel taxon from the faeces of the baby common marmoset (Callithrix jacchus).</title>
        <authorList>
            <person name="Modesto M."/>
            <person name="Michelini S."/>
            <person name="Oki K."/>
            <person name="Biavati B."/>
            <person name="Watanabe K."/>
            <person name="Mattarelli P."/>
        </authorList>
    </citation>
    <scope>NUCLEOTIDE SEQUENCE [LARGE SCALE GENOMIC DNA]</scope>
    <source>
        <strain evidence="7 8">MRM 8.19</strain>
    </source>
</reference>
<dbReference type="Pfam" id="PF00877">
    <property type="entry name" value="NLPC_P60"/>
    <property type="match status" value="1"/>
</dbReference>
<evidence type="ECO:0000259" key="6">
    <source>
        <dbReference type="PROSITE" id="PS51935"/>
    </source>
</evidence>
<dbReference type="EMBL" id="QFFN01000022">
    <property type="protein sequence ID" value="PWG59425.1"/>
    <property type="molecule type" value="Genomic_DNA"/>
</dbReference>
<proteinExistence type="inferred from homology"/>
<accession>A0A2U2MRC8</accession>
<evidence type="ECO:0000256" key="1">
    <source>
        <dbReference type="ARBA" id="ARBA00007074"/>
    </source>
</evidence>
<dbReference type="Gene3D" id="2.10.270.10">
    <property type="entry name" value="Cholin Binding"/>
    <property type="match status" value="2"/>
</dbReference>
<dbReference type="PANTHER" id="PTHR47359">
    <property type="entry name" value="PEPTIDOGLYCAN DL-ENDOPEPTIDASE CWLO"/>
    <property type="match status" value="1"/>
</dbReference>
<dbReference type="SUPFAM" id="SSF54001">
    <property type="entry name" value="Cysteine proteinases"/>
    <property type="match status" value="1"/>
</dbReference>
<keyword evidence="8" id="KW-1185">Reference proteome</keyword>
<feature type="domain" description="NlpC/P60" evidence="6">
    <location>
        <begin position="221"/>
        <end position="352"/>
    </location>
</feature>
<dbReference type="Proteomes" id="UP000245753">
    <property type="component" value="Unassembled WGS sequence"/>
</dbReference>
<name>A0A2U2MRC8_9BIFI</name>
<evidence type="ECO:0000256" key="3">
    <source>
        <dbReference type="ARBA" id="ARBA00022801"/>
    </source>
</evidence>
<dbReference type="InterPro" id="IPR051794">
    <property type="entry name" value="PG_Endopeptidase_C40"/>
</dbReference>
<evidence type="ECO:0000256" key="5">
    <source>
        <dbReference type="SAM" id="SignalP"/>
    </source>
</evidence>
<dbReference type="GO" id="GO:0006508">
    <property type="term" value="P:proteolysis"/>
    <property type="evidence" value="ECO:0007669"/>
    <property type="project" value="UniProtKB-KW"/>
</dbReference>
<keyword evidence="4" id="KW-0788">Thiol protease</keyword>
<evidence type="ECO:0000313" key="7">
    <source>
        <dbReference type="EMBL" id="PWG59425.1"/>
    </source>
</evidence>
<organism evidence="7 8">
    <name type="scientific">Bifidobacterium catulorum</name>
    <dbReference type="NCBI Taxonomy" id="1630173"/>
    <lineage>
        <taxon>Bacteria</taxon>
        <taxon>Bacillati</taxon>
        <taxon>Actinomycetota</taxon>
        <taxon>Actinomycetes</taxon>
        <taxon>Bifidobacteriales</taxon>
        <taxon>Bifidobacteriaceae</taxon>
        <taxon>Bifidobacterium</taxon>
    </lineage>
</organism>
<evidence type="ECO:0000313" key="8">
    <source>
        <dbReference type="Proteomes" id="UP000245753"/>
    </source>
</evidence>
<sequence>MRLWWAYKQTQRRIWAIVTVIISFALLVPMALTSTAPAFAAGVTVGNGATAAVTGWQKVGGDWFYVEQGVPLKGDQTINGASYYFTEDTGVRYSGWRRLSNGRYVYYDANGKKRSGGELKIGNAYYYLESKTGYRHAGWARLGDQVYKVYDSRTGKRLRSSTHIINGRRYWFAANGATDKYGWQNPPKYFQVSHRSVTFRNRPAPWNYATPSRIRVDASRNQAIEQTIRRAYQYMGSRYVWNYALAPNQGVDCAGLVMQSLYATGMNLDGYNPYNHWYVPYHSHDANNMAADRRFQHVPLEGRKRGDLIFYTGHVAIYLGNNQVIEAYPPRVRVANIFDGGRRPTAIARPYV</sequence>
<gene>
    <name evidence="7" type="ORF">DF200_07750</name>
</gene>
<evidence type="ECO:0000256" key="2">
    <source>
        <dbReference type="ARBA" id="ARBA00022670"/>
    </source>
</evidence>